<dbReference type="Proteomes" id="UP000287168">
    <property type="component" value="Unassembled WGS sequence"/>
</dbReference>
<dbReference type="InterPro" id="IPR011042">
    <property type="entry name" value="6-blade_b-propeller_TolB-like"/>
</dbReference>
<dbReference type="InterPro" id="IPR011041">
    <property type="entry name" value="Quinoprot_gluc/sorb_DH_b-prop"/>
</dbReference>
<dbReference type="Gene3D" id="2.120.10.30">
    <property type="entry name" value="TolB, C-terminal domain"/>
    <property type="match status" value="1"/>
</dbReference>
<evidence type="ECO:0000259" key="2">
    <source>
        <dbReference type="Pfam" id="PF07995"/>
    </source>
</evidence>
<evidence type="ECO:0000313" key="4">
    <source>
        <dbReference type="Proteomes" id="UP000287168"/>
    </source>
</evidence>
<dbReference type="PANTHER" id="PTHR19328">
    <property type="entry name" value="HEDGEHOG-INTERACTING PROTEIN"/>
    <property type="match status" value="1"/>
</dbReference>
<dbReference type="OrthoDB" id="9770043at2"/>
<accession>A0A444MBT0</accession>
<comment type="caution">
    <text evidence="3">The sequence shown here is derived from an EMBL/GenBank/DDBJ whole genome shotgun (WGS) entry which is preliminary data.</text>
</comment>
<feature type="domain" description="Glucose/Sorbosone dehydrogenase" evidence="2">
    <location>
        <begin position="42"/>
        <end position="419"/>
    </location>
</feature>
<feature type="chain" id="PRO_5019163165" evidence="1">
    <location>
        <begin position="29"/>
        <end position="425"/>
    </location>
</feature>
<protein>
    <submittedName>
        <fullName evidence="3">PQQ-dependent sugar dehydrogenase</fullName>
    </submittedName>
</protein>
<dbReference type="SUPFAM" id="SSF50952">
    <property type="entry name" value="Soluble quinoprotein glucose dehydrogenase"/>
    <property type="match status" value="1"/>
</dbReference>
<gene>
    <name evidence="3" type="ORF">EP867_09655</name>
</gene>
<name>A0A444MBT0_9RHOB</name>
<sequence>MPASVSRFHYATVSALALAGLTALPAMAAAPELEITEVVSGLDQSWDVAFLPDGTMFITEKCDGLSVRLPSGDIKKLIGMEGAEGFASPQEDLFCNGQAGMNGVAVDPDFAGNRTIYVYSASKKADPTTNRLMSYKVAEDFSNVSDRTDLIEDIPYKLKDSDHPFGGSGAHNGGRIRFNPVDGYLYVTTGDTHNSEVPQSGTLLGGKVLRISKDGKAAAENKPPEGFDPRIYTYGHRNVQGIAFRPGTGQPVIAEHGPWHSDEITALVVGGNGGWDPRPNQSGRGDCPDNYCGYSPNQHDGMDPVERAKFMPMTDVALYPDAMKPAWNNKGLSQGSGSAEFLVGEKWGDWNGRFAVGLMGIAFGGTPLGNRIDVVELSEDGQSAGEVVTMELPGIEGRFRGLTLGPDNALYAVLEEGQIFRIAPK</sequence>
<dbReference type="InterPro" id="IPR012938">
    <property type="entry name" value="Glc/Sorbosone_DH"/>
</dbReference>
<dbReference type="Pfam" id="PF07995">
    <property type="entry name" value="GSDH"/>
    <property type="match status" value="1"/>
</dbReference>
<proteinExistence type="predicted"/>
<reference evidence="3 4" key="1">
    <citation type="journal article" date="2015" name="Int. J. Syst. Evol. Microbiol.">
        <title>Gemmobacter intermedius sp. nov., isolated from a white stork (Ciconia ciconia).</title>
        <authorList>
            <person name="Kampfer P."/>
            <person name="Jerzak L."/>
            <person name="Wilharm G."/>
            <person name="Golke J."/>
            <person name="Busse H.J."/>
            <person name="Glaeser S.P."/>
        </authorList>
    </citation>
    <scope>NUCLEOTIDE SEQUENCE [LARGE SCALE GENOMIC DNA]</scope>
    <source>
        <strain evidence="3 4">119/4</strain>
    </source>
</reference>
<organism evidence="3 4">
    <name type="scientific">Falsigemmobacter intermedius</name>
    <dbReference type="NCBI Taxonomy" id="1553448"/>
    <lineage>
        <taxon>Bacteria</taxon>
        <taxon>Pseudomonadati</taxon>
        <taxon>Pseudomonadota</taxon>
        <taxon>Alphaproteobacteria</taxon>
        <taxon>Rhodobacterales</taxon>
        <taxon>Paracoccaceae</taxon>
        <taxon>Falsigemmobacter</taxon>
    </lineage>
</organism>
<dbReference type="PANTHER" id="PTHR19328:SF13">
    <property type="entry name" value="HIPL1 PROTEIN"/>
    <property type="match status" value="1"/>
</dbReference>
<dbReference type="RefSeq" id="WP_128488573.1">
    <property type="nucleotide sequence ID" value="NZ_JBHLXB010000002.1"/>
</dbReference>
<dbReference type="AlphaFoldDB" id="A0A444MBT0"/>
<feature type="signal peptide" evidence="1">
    <location>
        <begin position="1"/>
        <end position="28"/>
    </location>
</feature>
<evidence type="ECO:0000256" key="1">
    <source>
        <dbReference type="SAM" id="SignalP"/>
    </source>
</evidence>
<dbReference type="EMBL" id="SBLC01000011">
    <property type="protein sequence ID" value="RWY41441.1"/>
    <property type="molecule type" value="Genomic_DNA"/>
</dbReference>
<keyword evidence="4" id="KW-1185">Reference proteome</keyword>
<evidence type="ECO:0000313" key="3">
    <source>
        <dbReference type="EMBL" id="RWY41441.1"/>
    </source>
</evidence>
<keyword evidence="1" id="KW-0732">Signal</keyword>